<evidence type="ECO:0000313" key="2">
    <source>
        <dbReference type="EMBL" id="KAK1426494.1"/>
    </source>
</evidence>
<dbReference type="EMBL" id="JAUHHV010000004">
    <property type="protein sequence ID" value="KAK1426494.1"/>
    <property type="molecule type" value="Genomic_DNA"/>
</dbReference>
<keyword evidence="3" id="KW-1185">Reference proteome</keyword>
<evidence type="ECO:0000256" key="1">
    <source>
        <dbReference type="SAM" id="MobiDB-lite"/>
    </source>
</evidence>
<gene>
    <name evidence="2" type="ORF">QVD17_15168</name>
</gene>
<evidence type="ECO:0000313" key="3">
    <source>
        <dbReference type="Proteomes" id="UP001229421"/>
    </source>
</evidence>
<proteinExistence type="predicted"/>
<dbReference type="AlphaFoldDB" id="A0AAD8KNT3"/>
<feature type="region of interest" description="Disordered" evidence="1">
    <location>
        <begin position="1"/>
        <end position="29"/>
    </location>
</feature>
<accession>A0AAD8KNT3</accession>
<organism evidence="2 3">
    <name type="scientific">Tagetes erecta</name>
    <name type="common">African marigold</name>
    <dbReference type="NCBI Taxonomy" id="13708"/>
    <lineage>
        <taxon>Eukaryota</taxon>
        <taxon>Viridiplantae</taxon>
        <taxon>Streptophyta</taxon>
        <taxon>Embryophyta</taxon>
        <taxon>Tracheophyta</taxon>
        <taxon>Spermatophyta</taxon>
        <taxon>Magnoliopsida</taxon>
        <taxon>eudicotyledons</taxon>
        <taxon>Gunneridae</taxon>
        <taxon>Pentapetalae</taxon>
        <taxon>asterids</taxon>
        <taxon>campanulids</taxon>
        <taxon>Asterales</taxon>
        <taxon>Asteraceae</taxon>
        <taxon>Asteroideae</taxon>
        <taxon>Heliantheae alliance</taxon>
        <taxon>Tageteae</taxon>
        <taxon>Tagetes</taxon>
    </lineage>
</organism>
<protein>
    <submittedName>
        <fullName evidence="2">Uncharacterized protein</fullName>
    </submittedName>
</protein>
<comment type="caution">
    <text evidence="2">The sequence shown here is derived from an EMBL/GenBank/DDBJ whole genome shotgun (WGS) entry which is preliminary data.</text>
</comment>
<dbReference type="Proteomes" id="UP001229421">
    <property type="component" value="Unassembled WGS sequence"/>
</dbReference>
<sequence length="135" mass="14976">MNSSRWQDGGDDGNNKYKATEQRGGGAATLGLPVPAVSSFRFEVLKIQRLTLLCSDRTFKKEVNNEEEEENERGTIVVVPEMVSDFPVLGFICARSIYGKGRISFDGFSSPLLPDSRNPRQRWHDGGGYVMAGIF</sequence>
<reference evidence="2" key="1">
    <citation type="journal article" date="2023" name="bioRxiv">
        <title>Improved chromosome-level genome assembly for marigold (Tagetes erecta).</title>
        <authorList>
            <person name="Jiang F."/>
            <person name="Yuan L."/>
            <person name="Wang S."/>
            <person name="Wang H."/>
            <person name="Xu D."/>
            <person name="Wang A."/>
            <person name="Fan W."/>
        </authorList>
    </citation>
    <scope>NUCLEOTIDE SEQUENCE</scope>
    <source>
        <strain evidence="2">WSJ</strain>
        <tissue evidence="2">Leaf</tissue>
    </source>
</reference>
<name>A0AAD8KNT3_TARER</name>